<comment type="caution">
    <text evidence="2">The sequence shown here is derived from an EMBL/GenBank/DDBJ whole genome shotgun (WGS) entry which is preliminary data.</text>
</comment>
<keyword evidence="1" id="KW-0732">Signal</keyword>
<name>A0ABV4B0U1_9BURK</name>
<dbReference type="EC" id="3.4.21.-" evidence="2"/>
<organism evidence="2 3">
    <name type="scientific">Comamonas sediminis</name>
    <dbReference type="NCBI Taxonomy" id="1783360"/>
    <lineage>
        <taxon>Bacteria</taxon>
        <taxon>Pseudomonadati</taxon>
        <taxon>Pseudomonadota</taxon>
        <taxon>Betaproteobacteria</taxon>
        <taxon>Burkholderiales</taxon>
        <taxon>Comamonadaceae</taxon>
        <taxon>Comamonas</taxon>
    </lineage>
</organism>
<dbReference type="Gene3D" id="2.40.10.10">
    <property type="entry name" value="Trypsin-like serine proteases"/>
    <property type="match status" value="2"/>
</dbReference>
<keyword evidence="3" id="KW-1185">Reference proteome</keyword>
<dbReference type="GO" id="GO:0006508">
    <property type="term" value="P:proteolysis"/>
    <property type="evidence" value="ECO:0007669"/>
    <property type="project" value="UniProtKB-KW"/>
</dbReference>
<accession>A0ABV4B0U1</accession>
<dbReference type="InterPro" id="IPR009003">
    <property type="entry name" value="Peptidase_S1_PA"/>
</dbReference>
<dbReference type="EMBL" id="JBGBDC010000003">
    <property type="protein sequence ID" value="MEY2251029.1"/>
    <property type="molecule type" value="Genomic_DNA"/>
</dbReference>
<evidence type="ECO:0000313" key="3">
    <source>
        <dbReference type="Proteomes" id="UP001562178"/>
    </source>
</evidence>
<dbReference type="Pfam" id="PF13365">
    <property type="entry name" value="Trypsin_2"/>
    <property type="match status" value="1"/>
</dbReference>
<evidence type="ECO:0000313" key="2">
    <source>
        <dbReference type="EMBL" id="MEY2251029.1"/>
    </source>
</evidence>
<feature type="chain" id="PRO_5045847439" evidence="1">
    <location>
        <begin position="21"/>
        <end position="476"/>
    </location>
</feature>
<dbReference type="InterPro" id="IPR043504">
    <property type="entry name" value="Peptidase_S1_PA_chymotrypsin"/>
</dbReference>
<feature type="signal peptide" evidence="1">
    <location>
        <begin position="1"/>
        <end position="20"/>
    </location>
</feature>
<sequence>MKYSKYAMCGLFCLTGLAVAQPMGSGVDSIVAPEAADESAQAAPVPLGAAVRTRFVVLPALDEEEMLAGMQAAGPALQIGAARPVAATSSVAQTSSALDWAALPGGELVAAINIQSPGAYGLRAGVLVESLPDGALLRVYSQEHPDAIIEHDGAEINALLALNKQAGETGAAANTWWTPEVGAGDATVEVVLPVGTAPEALRMSVPLVSHIYQNLSLPTDAEWADMPQPGTAQAESCQLDATCSTEHPVLRNAVARMLYTRPDGLSYLCTGTLLNNTRNNFVPFFLTANHCISEQSAASSLQTRWFYRSTSCDSGVARPHATRHGGATLLLATDKTDSTLLRLNERPPAGVTFAGWDENLLPIDAPIHSLHHPRGGLLKYHVGMVDNYAACESDSETTFQCQVGDANGGYYRVRMTEGAAEGGSSGSALFLGDRVVGTLWGGSHSCTALIGFNFYGRLDLFFAEGASRWLAPENAL</sequence>
<dbReference type="Proteomes" id="UP001562178">
    <property type="component" value="Unassembled WGS sequence"/>
</dbReference>
<reference evidence="2 3" key="1">
    <citation type="journal article" date="2016" name="Int. J. Syst. Evol. Microbiol.">
        <title>Description of Comamonas sediminis sp. nov., isolated from lagoon sediments.</title>
        <authorList>
            <person name="Subhash Y."/>
            <person name="Bang J.J."/>
            <person name="You T.H."/>
            <person name="Lee S.S."/>
        </authorList>
    </citation>
    <scope>NUCLEOTIDE SEQUENCE [LARGE SCALE GENOMIC DNA]</scope>
    <source>
        <strain evidence="2 3">JCM 31169</strain>
    </source>
</reference>
<keyword evidence="2" id="KW-0645">Protease</keyword>
<dbReference type="GO" id="GO:0008233">
    <property type="term" value="F:peptidase activity"/>
    <property type="evidence" value="ECO:0007669"/>
    <property type="project" value="UniProtKB-KW"/>
</dbReference>
<evidence type="ECO:0000256" key="1">
    <source>
        <dbReference type="SAM" id="SignalP"/>
    </source>
</evidence>
<dbReference type="RefSeq" id="WP_312530257.1">
    <property type="nucleotide sequence ID" value="NZ_JBGBDC010000003.1"/>
</dbReference>
<dbReference type="PANTHER" id="PTHR36234">
    <property type="entry name" value="LYSYL ENDOPEPTIDASE"/>
    <property type="match status" value="1"/>
</dbReference>
<proteinExistence type="predicted"/>
<keyword evidence="2" id="KW-0378">Hydrolase</keyword>
<dbReference type="PANTHER" id="PTHR36234:SF5">
    <property type="entry name" value="LYSYL ENDOPEPTIDASE"/>
    <property type="match status" value="1"/>
</dbReference>
<protein>
    <submittedName>
        <fullName evidence="2">Serine protease</fullName>
        <ecNumber evidence="2">3.4.21.-</ecNumber>
    </submittedName>
</protein>
<dbReference type="SUPFAM" id="SSF50494">
    <property type="entry name" value="Trypsin-like serine proteases"/>
    <property type="match status" value="1"/>
</dbReference>
<gene>
    <name evidence="2" type="ORF">AB7A72_08445</name>
</gene>